<gene>
    <name evidence="1" type="primary">HYAL2</name>
</gene>
<feature type="non-terminal residue" evidence="1">
    <location>
        <position position="85"/>
    </location>
</feature>
<sequence>AMHLVNPSCDLWGSSVGPTLTTCRHTSAASATWAGVVSNASGTIGRQLEVPARPGLGPTSPVCWLWQPWPLPGPCRGLLPSCLAS</sequence>
<feature type="non-terminal residue" evidence="1">
    <location>
        <position position="1"/>
    </location>
</feature>
<organism evidence="1">
    <name type="scientific">Homo sapiens</name>
    <name type="common">Human</name>
    <dbReference type="NCBI Taxonomy" id="9606"/>
    <lineage>
        <taxon>Eukaryota</taxon>
        <taxon>Metazoa</taxon>
        <taxon>Chordata</taxon>
        <taxon>Craniata</taxon>
        <taxon>Vertebrata</taxon>
        <taxon>Euteleostomi</taxon>
        <taxon>Mammalia</taxon>
        <taxon>Eutheria</taxon>
        <taxon>Euarchontoglires</taxon>
        <taxon>Primates</taxon>
        <taxon>Haplorrhini</taxon>
        <taxon>Catarrhini</taxon>
        <taxon>Hominidae</taxon>
        <taxon>Homo</taxon>
    </lineage>
</organism>
<name>Q5ZEZ9_HUMAN</name>
<evidence type="ECO:0000313" key="1">
    <source>
        <dbReference type="EMBL" id="CAH59742.2"/>
    </source>
</evidence>
<dbReference type="ChiTaRS" id="HYAL2">
    <property type="organism name" value="human"/>
</dbReference>
<dbReference type="EMBL" id="AJ844620">
    <property type="protein sequence ID" value="CAH59742.2"/>
    <property type="molecule type" value="mRNA"/>
</dbReference>
<dbReference type="AlphaFoldDB" id="Q5ZEZ9"/>
<protein>
    <submittedName>
        <fullName evidence="1">Hyaluronoglucosaminidase 2</fullName>
    </submittedName>
</protein>
<reference evidence="1" key="1">
    <citation type="submission" date="2004-09" db="EMBL/GenBank/DDBJ databases">
        <title>DNA probes built and sequenced for microrrays hybridisations.</title>
        <authorList>
            <person name="Dominguez O."/>
            <person name="Lombardia L."/>
        </authorList>
    </citation>
    <scope>NUCLEOTIDE SEQUENCE</scope>
</reference>
<proteinExistence type="evidence at transcript level"/>
<dbReference type="OrthoDB" id="5796153at2759"/>
<accession>Q5ZEZ9</accession>